<dbReference type="Proteomes" id="UP001456524">
    <property type="component" value="Unassembled WGS sequence"/>
</dbReference>
<name>A0ABR1XV21_9PEZI</name>
<proteinExistence type="predicted"/>
<sequence length="223" mass="25141">MPSKGFNSKQTLAWCLPWAGAKYSGVATPPLARHPHTSIFRRSPHYTTTTSTFSHPLRPSQSPKPASTTKQNIEEALPQRLLHDKSSTASITSRKRSAYEDNGVRHGLHQERQHPAVISQGKPDLKRRRIESDFESHPPRRTPALDMPADGKFSLTLTPQEAMLVTCVQFERLMRNEYRPDKDGKIRICDGYERMTLFSITAENIPFFNALCAELDSPVDASD</sequence>
<evidence type="ECO:0000313" key="3">
    <source>
        <dbReference type="Proteomes" id="UP001456524"/>
    </source>
</evidence>
<dbReference type="EMBL" id="JBBWUH010000005">
    <property type="protein sequence ID" value="KAK8167035.1"/>
    <property type="molecule type" value="Genomic_DNA"/>
</dbReference>
<comment type="caution">
    <text evidence="2">The sequence shown here is derived from an EMBL/GenBank/DDBJ whole genome shotgun (WGS) entry which is preliminary data.</text>
</comment>
<gene>
    <name evidence="2" type="ORF">IWX90DRAFT_415365</name>
</gene>
<feature type="compositionally biased region" description="Basic and acidic residues" evidence="1">
    <location>
        <begin position="97"/>
        <end position="114"/>
    </location>
</feature>
<reference evidence="2 3" key="1">
    <citation type="journal article" date="2022" name="G3 (Bethesda)">
        <title>Enemy or ally: a genomic approach to elucidate the lifestyle of Phyllosticta citrichinaensis.</title>
        <authorList>
            <person name="Buijs V.A."/>
            <person name="Groenewald J.Z."/>
            <person name="Haridas S."/>
            <person name="LaButti K.M."/>
            <person name="Lipzen A."/>
            <person name="Martin F.M."/>
            <person name="Barry K."/>
            <person name="Grigoriev I.V."/>
            <person name="Crous P.W."/>
            <person name="Seidl M.F."/>
        </authorList>
    </citation>
    <scope>NUCLEOTIDE SEQUENCE [LARGE SCALE GENOMIC DNA]</scope>
    <source>
        <strain evidence="2 3">CBS 129764</strain>
    </source>
</reference>
<evidence type="ECO:0000313" key="2">
    <source>
        <dbReference type="EMBL" id="KAK8167035.1"/>
    </source>
</evidence>
<evidence type="ECO:0000256" key="1">
    <source>
        <dbReference type="SAM" id="MobiDB-lite"/>
    </source>
</evidence>
<accession>A0ABR1XV21</accession>
<organism evidence="2 3">
    <name type="scientific">Phyllosticta citrichinensis</name>
    <dbReference type="NCBI Taxonomy" id="1130410"/>
    <lineage>
        <taxon>Eukaryota</taxon>
        <taxon>Fungi</taxon>
        <taxon>Dikarya</taxon>
        <taxon>Ascomycota</taxon>
        <taxon>Pezizomycotina</taxon>
        <taxon>Dothideomycetes</taxon>
        <taxon>Dothideomycetes incertae sedis</taxon>
        <taxon>Botryosphaeriales</taxon>
        <taxon>Phyllostictaceae</taxon>
        <taxon>Phyllosticta</taxon>
    </lineage>
</organism>
<protein>
    <submittedName>
        <fullName evidence="2">Uncharacterized protein</fullName>
    </submittedName>
</protein>
<keyword evidence="3" id="KW-1185">Reference proteome</keyword>
<feature type="compositionally biased region" description="Polar residues" evidence="1">
    <location>
        <begin position="45"/>
        <end position="71"/>
    </location>
</feature>
<feature type="region of interest" description="Disordered" evidence="1">
    <location>
        <begin position="34"/>
        <end position="127"/>
    </location>
</feature>